<dbReference type="SUPFAM" id="SSF47384">
    <property type="entry name" value="Homodimeric domain of signal transducing histidine kinase"/>
    <property type="match status" value="1"/>
</dbReference>
<dbReference type="EMBL" id="LLZH01000340">
    <property type="protein sequence ID" value="KUL22580.1"/>
    <property type="molecule type" value="Genomic_DNA"/>
</dbReference>
<proteinExistence type="predicted"/>
<dbReference type="SMART" id="SM00086">
    <property type="entry name" value="PAC"/>
    <property type="match status" value="2"/>
</dbReference>
<feature type="domain" description="PAC" evidence="12">
    <location>
        <begin position="228"/>
        <end position="280"/>
    </location>
</feature>
<dbReference type="Gene3D" id="3.30.450.20">
    <property type="entry name" value="PAS domain"/>
    <property type="match status" value="2"/>
</dbReference>
<dbReference type="InterPro" id="IPR000014">
    <property type="entry name" value="PAS"/>
</dbReference>
<dbReference type="InterPro" id="IPR000700">
    <property type="entry name" value="PAS-assoc_C"/>
</dbReference>
<dbReference type="SUPFAM" id="SSF55874">
    <property type="entry name" value="ATPase domain of HSP90 chaperone/DNA topoisomerase II/histidine kinase"/>
    <property type="match status" value="1"/>
</dbReference>
<keyword evidence="5 13" id="KW-0808">Transferase</keyword>
<dbReference type="Gene3D" id="3.40.50.2300">
    <property type="match status" value="1"/>
</dbReference>
<feature type="domain" description="PAS" evidence="11">
    <location>
        <begin position="155"/>
        <end position="220"/>
    </location>
</feature>
<dbReference type="PROSITE" id="PS50110">
    <property type="entry name" value="RESPONSE_REGULATORY"/>
    <property type="match status" value="1"/>
</dbReference>
<dbReference type="Pfam" id="PF08448">
    <property type="entry name" value="PAS_4"/>
    <property type="match status" value="1"/>
</dbReference>
<evidence type="ECO:0000313" key="14">
    <source>
        <dbReference type="Proteomes" id="UP000053244"/>
    </source>
</evidence>
<evidence type="ECO:0000256" key="1">
    <source>
        <dbReference type="ARBA" id="ARBA00000085"/>
    </source>
</evidence>
<dbReference type="InterPro" id="IPR003661">
    <property type="entry name" value="HisK_dim/P_dom"/>
</dbReference>
<sequence>MSGTDDGGEVDGPTGAPGTGGTRQPMLRLGRDQLMALIDHTSAVIYMRDANGRYLLVNREYERLFGLRREDIVGLTDHDLFPAEVADAFRDNDRQALAGGLPVQMEEQAPGEDGVRTYLTVKFPLIDAAGTAYAVAGISTDITERSRAEAALRDSEERFRLLAEHAQDIIFRYRTGPAPAMEYLSRAVESITGFAAEEFYADPGLMASRVEPEDRPVFEQSWQAPRSATTTFRLRRRDGGVSWIEQRASVATDGAGAPVAVEGILRDVTERAVAEQERAQLEQQLRQSERLDSLGQLAGGIAHDFNNILAVISGYADMLVDELGDEHPSLPDAAGIKHAAARGSGLTRQLLLFSRAEPSQVELLDLNAVASDMLRLLERTLGEDIELGTALVADLPPVVMDRSKLEQVVMNAVLNARAAMPSGGRLTISTGLEHGGDGDQVSLAVTDTGCGMTPEVLARAFEPFFTTKGRGSGTGLGLATAYGVVADAGGTISLESQPGNGTTLRVRLPAGVEGVAGPGAAVPVASGLGGDGRRVLVVEDEEAVREIVCRLLVKAGYRVFAAPHPAEALRMCRDDGLAFDLLLTDVIMPGMSGTQLAAELRRDRPDLPVLFMSGYTSGPAPGGQELPADAPLLRKPFEKQGLLNEVYRLVTDAPAAQPPT</sequence>
<dbReference type="PANTHER" id="PTHR43065:SF42">
    <property type="entry name" value="TWO-COMPONENT SENSOR PPRA"/>
    <property type="match status" value="1"/>
</dbReference>
<dbReference type="InterPro" id="IPR011006">
    <property type="entry name" value="CheY-like_superfamily"/>
</dbReference>
<dbReference type="PROSITE" id="PS50113">
    <property type="entry name" value="PAC"/>
    <property type="match status" value="2"/>
</dbReference>
<evidence type="ECO:0000256" key="8">
    <source>
        <dbReference type="SAM" id="MobiDB-lite"/>
    </source>
</evidence>
<dbReference type="Pfam" id="PF08447">
    <property type="entry name" value="PAS_3"/>
    <property type="match status" value="1"/>
</dbReference>
<dbReference type="SMART" id="SM00387">
    <property type="entry name" value="HATPase_c"/>
    <property type="match status" value="1"/>
</dbReference>
<dbReference type="InterPro" id="IPR013655">
    <property type="entry name" value="PAS_fold_3"/>
</dbReference>
<keyword evidence="14" id="KW-1185">Reference proteome</keyword>
<dbReference type="SMART" id="SM00091">
    <property type="entry name" value="PAS"/>
    <property type="match status" value="2"/>
</dbReference>
<dbReference type="PROSITE" id="PS50112">
    <property type="entry name" value="PAS"/>
    <property type="match status" value="2"/>
</dbReference>
<feature type="domain" description="Histidine kinase" evidence="9">
    <location>
        <begin position="300"/>
        <end position="512"/>
    </location>
</feature>
<evidence type="ECO:0000256" key="2">
    <source>
        <dbReference type="ARBA" id="ARBA00004236"/>
    </source>
</evidence>
<dbReference type="PROSITE" id="PS50109">
    <property type="entry name" value="HIS_KIN"/>
    <property type="match status" value="1"/>
</dbReference>
<dbReference type="GO" id="GO:0005886">
    <property type="term" value="C:plasma membrane"/>
    <property type="evidence" value="ECO:0007669"/>
    <property type="project" value="UniProtKB-SubCell"/>
</dbReference>
<evidence type="ECO:0000256" key="6">
    <source>
        <dbReference type="ARBA" id="ARBA00023012"/>
    </source>
</evidence>
<dbReference type="NCBIfam" id="TIGR00229">
    <property type="entry name" value="sensory_box"/>
    <property type="match status" value="2"/>
</dbReference>
<dbReference type="SUPFAM" id="SSF52172">
    <property type="entry name" value="CheY-like"/>
    <property type="match status" value="1"/>
</dbReference>
<accession>A0A101J9D3</accession>
<dbReference type="InterPro" id="IPR036097">
    <property type="entry name" value="HisK_dim/P_sf"/>
</dbReference>
<dbReference type="InterPro" id="IPR004358">
    <property type="entry name" value="Sig_transdc_His_kin-like_C"/>
</dbReference>
<dbReference type="SMART" id="SM00388">
    <property type="entry name" value="HisKA"/>
    <property type="match status" value="1"/>
</dbReference>
<gene>
    <name evidence="13" type="ORF">ADL15_47895</name>
</gene>
<keyword evidence="4 7" id="KW-0597">Phosphoprotein</keyword>
<dbReference type="GO" id="GO:0000155">
    <property type="term" value="F:phosphorelay sensor kinase activity"/>
    <property type="evidence" value="ECO:0007669"/>
    <property type="project" value="InterPro"/>
</dbReference>
<dbReference type="InterPro" id="IPR001789">
    <property type="entry name" value="Sig_transdc_resp-reg_receiver"/>
</dbReference>
<dbReference type="PANTHER" id="PTHR43065">
    <property type="entry name" value="SENSOR HISTIDINE KINASE"/>
    <property type="match status" value="1"/>
</dbReference>
<evidence type="ECO:0000256" key="7">
    <source>
        <dbReference type="PROSITE-ProRule" id="PRU00169"/>
    </source>
</evidence>
<dbReference type="InterPro" id="IPR036890">
    <property type="entry name" value="HATPase_C_sf"/>
</dbReference>
<evidence type="ECO:0000259" key="12">
    <source>
        <dbReference type="PROSITE" id="PS50113"/>
    </source>
</evidence>
<evidence type="ECO:0000256" key="4">
    <source>
        <dbReference type="ARBA" id="ARBA00022553"/>
    </source>
</evidence>
<dbReference type="InterPro" id="IPR003594">
    <property type="entry name" value="HATPase_dom"/>
</dbReference>
<dbReference type="CDD" id="cd00082">
    <property type="entry name" value="HisKA"/>
    <property type="match status" value="1"/>
</dbReference>
<dbReference type="Pfam" id="PF02518">
    <property type="entry name" value="HATPase_c"/>
    <property type="match status" value="1"/>
</dbReference>
<dbReference type="SUPFAM" id="SSF55785">
    <property type="entry name" value="PYP-like sensor domain (PAS domain)"/>
    <property type="match status" value="2"/>
</dbReference>
<dbReference type="AlphaFoldDB" id="A0A101J9D3"/>
<protein>
    <recommendedName>
        <fullName evidence="3">histidine kinase</fullName>
        <ecNumber evidence="3">2.7.13.3</ecNumber>
    </recommendedName>
</protein>
<dbReference type="SMART" id="SM00448">
    <property type="entry name" value="REC"/>
    <property type="match status" value="1"/>
</dbReference>
<name>A0A101J9D3_9ACTN</name>
<dbReference type="InterPro" id="IPR013656">
    <property type="entry name" value="PAS_4"/>
</dbReference>
<feature type="modified residue" description="4-aspartylphosphate" evidence="7">
    <location>
        <position position="585"/>
    </location>
</feature>
<dbReference type="InterPro" id="IPR001610">
    <property type="entry name" value="PAC"/>
</dbReference>
<dbReference type="InterPro" id="IPR005467">
    <property type="entry name" value="His_kinase_dom"/>
</dbReference>
<dbReference type="CDD" id="cd00130">
    <property type="entry name" value="PAS"/>
    <property type="match status" value="2"/>
</dbReference>
<dbReference type="EC" id="2.7.13.3" evidence="3"/>
<evidence type="ECO:0000259" key="11">
    <source>
        <dbReference type="PROSITE" id="PS50112"/>
    </source>
</evidence>
<dbReference type="PRINTS" id="PR00344">
    <property type="entry name" value="BCTRLSENSOR"/>
</dbReference>
<comment type="catalytic activity">
    <reaction evidence="1">
        <text>ATP + protein L-histidine = ADP + protein N-phospho-L-histidine.</text>
        <dbReference type="EC" id="2.7.13.3"/>
    </reaction>
</comment>
<feature type="region of interest" description="Disordered" evidence="8">
    <location>
        <begin position="1"/>
        <end position="25"/>
    </location>
</feature>
<evidence type="ECO:0000259" key="10">
    <source>
        <dbReference type="PROSITE" id="PS50110"/>
    </source>
</evidence>
<feature type="domain" description="PAC" evidence="12">
    <location>
        <begin position="103"/>
        <end position="154"/>
    </location>
</feature>
<dbReference type="Proteomes" id="UP000053244">
    <property type="component" value="Unassembled WGS sequence"/>
</dbReference>
<keyword evidence="5 13" id="KW-0418">Kinase</keyword>
<evidence type="ECO:0000313" key="13">
    <source>
        <dbReference type="EMBL" id="KUL22580.1"/>
    </source>
</evidence>
<reference evidence="13 14" key="1">
    <citation type="submission" date="2015-10" db="EMBL/GenBank/DDBJ databases">
        <authorList>
            <person name="Gilbert D.G."/>
        </authorList>
    </citation>
    <scope>NUCLEOTIDE SEQUENCE [LARGE SCALE GENOMIC DNA]</scope>
    <source>
        <strain evidence="13 14">NRRL B-16712</strain>
    </source>
</reference>
<dbReference type="Gene3D" id="3.30.565.10">
    <property type="entry name" value="Histidine kinase-like ATPase, C-terminal domain"/>
    <property type="match status" value="1"/>
</dbReference>
<dbReference type="Pfam" id="PF00512">
    <property type="entry name" value="HisKA"/>
    <property type="match status" value="1"/>
</dbReference>
<comment type="caution">
    <text evidence="13">The sequence shown here is derived from an EMBL/GenBank/DDBJ whole genome shotgun (WGS) entry which is preliminary data.</text>
</comment>
<evidence type="ECO:0000256" key="5">
    <source>
        <dbReference type="ARBA" id="ARBA00022777"/>
    </source>
</evidence>
<dbReference type="Gene3D" id="1.10.287.130">
    <property type="match status" value="1"/>
</dbReference>
<dbReference type="Pfam" id="PF00072">
    <property type="entry name" value="Response_reg"/>
    <property type="match status" value="1"/>
</dbReference>
<feature type="domain" description="Response regulatory" evidence="10">
    <location>
        <begin position="534"/>
        <end position="650"/>
    </location>
</feature>
<comment type="subcellular location">
    <subcellularLocation>
        <location evidence="2">Cell membrane</location>
    </subcellularLocation>
</comment>
<dbReference type="InterPro" id="IPR035965">
    <property type="entry name" value="PAS-like_dom_sf"/>
</dbReference>
<dbReference type="RefSeq" id="WP_067707200.1">
    <property type="nucleotide sequence ID" value="NZ_LLZH01000340.1"/>
</dbReference>
<keyword evidence="6" id="KW-0902">Two-component regulatory system</keyword>
<evidence type="ECO:0000256" key="3">
    <source>
        <dbReference type="ARBA" id="ARBA00012438"/>
    </source>
</evidence>
<organism evidence="13 14">
    <name type="scientific">Actinoplanes awajinensis subsp. mycoplanecinus</name>
    <dbReference type="NCBI Taxonomy" id="135947"/>
    <lineage>
        <taxon>Bacteria</taxon>
        <taxon>Bacillati</taxon>
        <taxon>Actinomycetota</taxon>
        <taxon>Actinomycetes</taxon>
        <taxon>Micromonosporales</taxon>
        <taxon>Micromonosporaceae</taxon>
        <taxon>Actinoplanes</taxon>
    </lineage>
</organism>
<evidence type="ECO:0000259" key="9">
    <source>
        <dbReference type="PROSITE" id="PS50109"/>
    </source>
</evidence>
<feature type="domain" description="PAS" evidence="11">
    <location>
        <begin position="30"/>
        <end position="100"/>
    </location>
</feature>